<feature type="domain" description="Type I restriction modification DNA specificity" evidence="4">
    <location>
        <begin position="16"/>
        <end position="194"/>
    </location>
</feature>
<feature type="domain" description="Type I restriction modification DNA specificity" evidence="4">
    <location>
        <begin position="225"/>
        <end position="406"/>
    </location>
</feature>
<dbReference type="InterPro" id="IPR044946">
    <property type="entry name" value="Restrct_endonuc_typeI_TRD_sf"/>
</dbReference>
<keyword evidence="5" id="KW-0614">Plasmid</keyword>
<dbReference type="InterPro" id="IPR000055">
    <property type="entry name" value="Restrct_endonuc_typeI_TRD"/>
</dbReference>
<dbReference type="EC" id="3.1.21.-" evidence="5"/>
<keyword evidence="5" id="KW-0378">Hydrolase</keyword>
<evidence type="ECO:0000313" key="6">
    <source>
        <dbReference type="Proteomes" id="UP000830326"/>
    </source>
</evidence>
<dbReference type="EMBL" id="CP095076">
    <property type="protein sequence ID" value="UOR14173.1"/>
    <property type="molecule type" value="Genomic_DNA"/>
</dbReference>
<evidence type="ECO:0000256" key="2">
    <source>
        <dbReference type="ARBA" id="ARBA00022747"/>
    </source>
</evidence>
<dbReference type="CDD" id="cd17246">
    <property type="entry name" value="RMtype1_S_SonII-TRD2-CR2_like"/>
    <property type="match status" value="1"/>
</dbReference>
<dbReference type="Gene3D" id="1.10.287.1120">
    <property type="entry name" value="Bipartite methylase S protein"/>
    <property type="match status" value="1"/>
</dbReference>
<keyword evidence="5" id="KW-0255">Endonuclease</keyword>
<evidence type="ECO:0000259" key="4">
    <source>
        <dbReference type="Pfam" id="PF01420"/>
    </source>
</evidence>
<dbReference type="RefSeq" id="WP_245036315.1">
    <property type="nucleotide sequence ID" value="NZ_CP095076.1"/>
</dbReference>
<protein>
    <submittedName>
        <fullName evidence="5">Restriction endonuclease subunit S</fullName>
        <ecNumber evidence="5">3.1.21.-</ecNumber>
    </submittedName>
</protein>
<keyword evidence="3" id="KW-0238">DNA-binding</keyword>
<dbReference type="GO" id="GO:0004519">
    <property type="term" value="F:endonuclease activity"/>
    <property type="evidence" value="ECO:0007669"/>
    <property type="project" value="UniProtKB-KW"/>
</dbReference>
<dbReference type="Gene3D" id="3.90.220.20">
    <property type="entry name" value="DNA methylase specificity domains"/>
    <property type="match status" value="2"/>
</dbReference>
<evidence type="ECO:0000256" key="3">
    <source>
        <dbReference type="ARBA" id="ARBA00023125"/>
    </source>
</evidence>
<comment type="similarity">
    <text evidence="1">Belongs to the type-I restriction system S methylase family.</text>
</comment>
<keyword evidence="5" id="KW-0540">Nuclease</keyword>
<dbReference type="PANTHER" id="PTHR30408:SF12">
    <property type="entry name" value="TYPE I RESTRICTION ENZYME MJAVIII SPECIFICITY SUBUNIT"/>
    <property type="match status" value="1"/>
</dbReference>
<evidence type="ECO:0000313" key="5">
    <source>
        <dbReference type="EMBL" id="UOR14173.1"/>
    </source>
</evidence>
<name>A0ABY4HIE1_9BACI</name>
<keyword evidence="6" id="KW-1185">Reference proteome</keyword>
<accession>A0ABY4HIE1</accession>
<dbReference type="PANTHER" id="PTHR30408">
    <property type="entry name" value="TYPE-1 RESTRICTION ENZYME ECOKI SPECIFICITY PROTEIN"/>
    <property type="match status" value="1"/>
</dbReference>
<dbReference type="Pfam" id="PF01420">
    <property type="entry name" value="Methylase_S"/>
    <property type="match status" value="2"/>
</dbReference>
<gene>
    <name evidence="5" type="ORF">MUO15_21035</name>
</gene>
<geneLocation type="plasmid" evidence="5 6">
    <name>unnamed1</name>
</geneLocation>
<dbReference type="InterPro" id="IPR052021">
    <property type="entry name" value="Type-I_RS_S_subunit"/>
</dbReference>
<sequence length="418" mass="47205">MKNKQTPQIRFPGFTEDWEQCNLGNVSTKIGSGKTPKGGAQNYKSEGIPLLRSQNILNNKVNFNNVVYITPEIDENMANSRVQKGDVLLNITGASIGRSAVYKLNHKANVNQHVSIIRPISEVNPHFIQLNITSEKGQKQIELNQAGGGREGLNFQQIAKMSFYFPSSEEQDTIGNFLKQLDDRIAIHERELTILKQTKQGFLQKMFPKEGDSMPEIRFPGFTGDWEQQKLNSIVDRLKSYSLSRNVETSEYTGYKYVHYGDIHTKVADVIDESSNLPNIKAGNYELLEKGDLVLADASEDYQGIAAPAVITINTPYKLVSGLHTIALRPKQVDSLFLYYLIHSQTFRKYGYKTGTGMKVFGISVKNVLEFEGVFPLIEEQSKIGNFFKNLDDIIATHQHELDTLKETKKAFLQKIFI</sequence>
<dbReference type="Proteomes" id="UP000830326">
    <property type="component" value="Plasmid unnamed1"/>
</dbReference>
<organism evidence="5 6">
    <name type="scientific">Halobacillus amylolyticus</name>
    <dbReference type="NCBI Taxonomy" id="2932259"/>
    <lineage>
        <taxon>Bacteria</taxon>
        <taxon>Bacillati</taxon>
        <taxon>Bacillota</taxon>
        <taxon>Bacilli</taxon>
        <taxon>Bacillales</taxon>
        <taxon>Bacillaceae</taxon>
        <taxon>Halobacillus</taxon>
    </lineage>
</organism>
<keyword evidence="2" id="KW-0680">Restriction system</keyword>
<reference evidence="5" key="1">
    <citation type="submission" date="2022-04" db="EMBL/GenBank/DDBJ databases">
        <title>Halobacillus sp. isolated from saltern.</title>
        <authorList>
            <person name="Won M."/>
            <person name="Lee C.-M."/>
            <person name="Woen H.-Y."/>
            <person name="Kwon S.-W."/>
        </authorList>
    </citation>
    <scope>NUCLEOTIDE SEQUENCE</scope>
    <source>
        <strain evidence="5">SSHM10-5</strain>
        <plasmid evidence="5">unnamed1</plasmid>
    </source>
</reference>
<evidence type="ECO:0000256" key="1">
    <source>
        <dbReference type="ARBA" id="ARBA00010923"/>
    </source>
</evidence>
<dbReference type="SUPFAM" id="SSF116734">
    <property type="entry name" value="DNA methylase specificity domain"/>
    <property type="match status" value="2"/>
</dbReference>
<dbReference type="GO" id="GO:0016787">
    <property type="term" value="F:hydrolase activity"/>
    <property type="evidence" value="ECO:0007669"/>
    <property type="project" value="UniProtKB-KW"/>
</dbReference>
<proteinExistence type="inferred from homology"/>